<feature type="chain" id="PRO_5041653631" evidence="1">
    <location>
        <begin position="26"/>
        <end position="298"/>
    </location>
</feature>
<evidence type="ECO:0000256" key="1">
    <source>
        <dbReference type="SAM" id="SignalP"/>
    </source>
</evidence>
<dbReference type="SUPFAM" id="SSF56601">
    <property type="entry name" value="beta-lactamase/transpeptidase-like"/>
    <property type="match status" value="1"/>
</dbReference>
<dbReference type="InterPro" id="IPR001967">
    <property type="entry name" value="Peptidase_S11_N"/>
</dbReference>
<sequence>MRRFKGLYTALAAGLIAVCATPAMAQADDATEQDAAGISAPSWIMVDNPSGKVIAQHNAEERLKIGGFPKLMTALLVARLAAEDPKLLDQTIEIQAYMTKIQVTKSGALGGERMTVRDALYATLVGAASDTALALSRTFNNRFAESNFRQLEKVPAHSRSFIAEMNRAARKLGMKDSVFRSAYIDAGENGRASTAHDLARLGIAVMADPILREIVGAKSYSATIIGTDGTTRSKSWNNGNRLLGPDVGGVATTGTPSSGQSIILATSKRGSNRIIVVLGSETSSQRFADAKAIAALAN</sequence>
<keyword evidence="4" id="KW-1185">Reference proteome</keyword>
<dbReference type="GO" id="GO:0009002">
    <property type="term" value="F:serine-type D-Ala-D-Ala carboxypeptidase activity"/>
    <property type="evidence" value="ECO:0007669"/>
    <property type="project" value="InterPro"/>
</dbReference>
<name>A0AA86L310_9SPHN</name>
<evidence type="ECO:0000313" key="3">
    <source>
        <dbReference type="EMBL" id="AMG73375.1"/>
    </source>
</evidence>
<dbReference type="KEGG" id="sgi:SGRAN_0981"/>
<reference evidence="3 4" key="1">
    <citation type="journal article" date="2016" name="BMC Genomics">
        <title>Genomic analysis of the nitrate-respiring Sphingopyxis granuli (formerly Sphingomonas macrogoltabida) strain TFA.</title>
        <authorList>
            <person name="Garcia-Romero I."/>
            <person name="Perez-Pulido A.J."/>
            <person name="Gonzalez-Flores Y.E."/>
            <person name="Reyes-Ramirez F."/>
            <person name="Santero E."/>
            <person name="Floriano B."/>
        </authorList>
    </citation>
    <scope>NUCLEOTIDE SEQUENCE [LARGE SCALE GENOMIC DNA]</scope>
    <source>
        <strain evidence="3 4">TFA</strain>
    </source>
</reference>
<evidence type="ECO:0000259" key="2">
    <source>
        <dbReference type="Pfam" id="PF00768"/>
    </source>
</evidence>
<proteinExistence type="predicted"/>
<feature type="domain" description="Peptidase S11 D-alanyl-D-alanine carboxypeptidase A N-terminal" evidence="2">
    <location>
        <begin position="32"/>
        <end position="281"/>
    </location>
</feature>
<keyword evidence="1" id="KW-0732">Signal</keyword>
<dbReference type="InterPro" id="IPR012338">
    <property type="entry name" value="Beta-lactam/transpept-like"/>
</dbReference>
<dbReference type="GO" id="GO:0006508">
    <property type="term" value="P:proteolysis"/>
    <property type="evidence" value="ECO:0007669"/>
    <property type="project" value="InterPro"/>
</dbReference>
<dbReference type="AlphaFoldDB" id="A0AA86L310"/>
<organism evidence="3 4">
    <name type="scientific">Sphingopyxis granuli</name>
    <dbReference type="NCBI Taxonomy" id="267128"/>
    <lineage>
        <taxon>Bacteria</taxon>
        <taxon>Pseudomonadati</taxon>
        <taxon>Pseudomonadota</taxon>
        <taxon>Alphaproteobacteria</taxon>
        <taxon>Sphingomonadales</taxon>
        <taxon>Sphingomonadaceae</taxon>
        <taxon>Sphingopyxis</taxon>
    </lineage>
</organism>
<protein>
    <submittedName>
        <fullName evidence="3">Peptidase S11</fullName>
    </submittedName>
</protein>
<feature type="signal peptide" evidence="1">
    <location>
        <begin position="1"/>
        <end position="25"/>
    </location>
</feature>
<dbReference type="Pfam" id="PF00768">
    <property type="entry name" value="Peptidase_S11"/>
    <property type="match status" value="1"/>
</dbReference>
<dbReference type="PANTHER" id="PTHR21581:SF6">
    <property type="entry name" value="TRAFFICKING PROTEIN PARTICLE COMPLEX SUBUNIT 12"/>
    <property type="match status" value="1"/>
</dbReference>
<evidence type="ECO:0000313" key="4">
    <source>
        <dbReference type="Proteomes" id="UP000058599"/>
    </source>
</evidence>
<dbReference type="RefSeq" id="WP_067181151.1">
    <property type="nucleotide sequence ID" value="NZ_CP012199.1"/>
</dbReference>
<accession>A0AA86L310</accession>
<gene>
    <name evidence="3" type="ORF">SGRAN_0981</name>
</gene>
<dbReference type="Gene3D" id="3.40.710.10">
    <property type="entry name" value="DD-peptidase/beta-lactamase superfamily"/>
    <property type="match status" value="1"/>
</dbReference>
<dbReference type="Proteomes" id="UP000058599">
    <property type="component" value="Chromosome"/>
</dbReference>
<dbReference type="PANTHER" id="PTHR21581">
    <property type="entry name" value="D-ALANYL-D-ALANINE CARBOXYPEPTIDASE"/>
    <property type="match status" value="1"/>
</dbReference>
<dbReference type="EMBL" id="CP012199">
    <property type="protein sequence ID" value="AMG73375.1"/>
    <property type="molecule type" value="Genomic_DNA"/>
</dbReference>